<protein>
    <submittedName>
        <fullName evidence="1">Uncharacterized protein</fullName>
    </submittedName>
</protein>
<dbReference type="EMBL" id="JH994035">
    <property type="protein sequence ID" value="ELQ74563.1"/>
    <property type="molecule type" value="Genomic_DNA"/>
</dbReference>
<evidence type="ECO:0000313" key="2">
    <source>
        <dbReference type="Proteomes" id="UP000011185"/>
    </source>
</evidence>
<accession>L7JSW0</accession>
<evidence type="ECO:0000313" key="1">
    <source>
        <dbReference type="EMBL" id="ELQ74563.1"/>
    </source>
</evidence>
<dbReference type="Proteomes" id="UP000011185">
    <property type="component" value="Unassembled WGS sequence"/>
</dbReference>
<gene>
    <name evidence="1" type="ORF">THOM_2476</name>
</gene>
<dbReference type="OMA" id="AKTAFYC"/>
<dbReference type="OrthoDB" id="2187767at2759"/>
<dbReference type="AlphaFoldDB" id="L7JSW0"/>
<keyword evidence="2" id="KW-1185">Reference proteome</keyword>
<reference evidence="1 2" key="1">
    <citation type="journal article" date="2012" name="PLoS Pathog.">
        <title>The genome of the obligate intracellular parasite Trachipleistophora hominis: new insights into microsporidian genome dynamics and reductive evolution.</title>
        <authorList>
            <person name="Heinz E."/>
            <person name="Williams T.A."/>
            <person name="Nakjang S."/>
            <person name="Noel C.J."/>
            <person name="Swan D.C."/>
            <person name="Goldberg A.V."/>
            <person name="Harris S.R."/>
            <person name="Weinmaier T."/>
            <person name="Markert S."/>
            <person name="Becher D."/>
            <person name="Bernhardt J."/>
            <person name="Dagan T."/>
            <person name="Hacker C."/>
            <person name="Lucocq J.M."/>
            <person name="Schweder T."/>
            <person name="Rattei T."/>
            <person name="Hall N."/>
            <person name="Hirt R.P."/>
            <person name="Embley T.M."/>
        </authorList>
    </citation>
    <scope>NUCLEOTIDE SEQUENCE [LARGE SCALE GENOMIC DNA]</scope>
</reference>
<name>L7JSW0_TRAHO</name>
<dbReference type="HOGENOM" id="CLU_545152_0_0_1"/>
<organism evidence="1 2">
    <name type="scientific">Trachipleistophora hominis</name>
    <name type="common">Microsporidian parasite</name>
    <dbReference type="NCBI Taxonomy" id="72359"/>
    <lineage>
        <taxon>Eukaryota</taxon>
        <taxon>Fungi</taxon>
        <taxon>Fungi incertae sedis</taxon>
        <taxon>Microsporidia</taxon>
        <taxon>Pleistophoridae</taxon>
        <taxon>Trachipleistophora</taxon>
    </lineage>
</organism>
<sequence length="462" mass="54385">MSTRIEVHALYIHNKLSAKNIEMDVNDIVEDLKTMKCKRMERLNDEEVYEKYLDHKTVHSKIFERIKNGEDVIYDMKLCLNRDIDGSVLQEYDVDSYLIYNNTLYIKFGNDFFDDSFDIKKVKRLVKYCDAYRTDEVYFNVEYRERNIILLVQILKKVNLPLKIVYYENCDNTVFLHMEDRKWPHDKQAIECVKSALLCHIYSHCKLSYGITREAVFLKLNDKIYKVMIKYEGSAVTCSLEKRNEHQEAHGSAVNDQSEKNLTDQLANSLRIYKTFGTGKKIAKEYIKLYLDSHGYFPFYIKNYEIDELIAEISAVNPGQIFIMFIKLPKQQFASLPGLDSMLLNRLVQLNAKVLEHLQQSVFIDGRRLLSPSLKDYDFVLMKENTEGQSERIIFVADNDRSKFLLGQVEVNDFFGMGTYAYLLYSEYNQVLMVKMKDMKYISLVMNVLLVKTSFSYVYKNF</sequence>
<dbReference type="VEuPathDB" id="MicrosporidiaDB:THOM_2476"/>
<dbReference type="InParanoid" id="L7JSW0"/>
<proteinExistence type="predicted"/>